<dbReference type="GO" id="GO:0015095">
    <property type="term" value="F:magnesium ion transmembrane transporter activity"/>
    <property type="evidence" value="ECO:0007669"/>
    <property type="project" value="TreeGrafter"/>
</dbReference>
<protein>
    <submittedName>
        <fullName evidence="12">Zinc transporter</fullName>
    </submittedName>
</protein>
<evidence type="ECO:0000313" key="12">
    <source>
        <dbReference type="EMBL" id="SOH94648.1"/>
    </source>
</evidence>
<evidence type="ECO:0000256" key="4">
    <source>
        <dbReference type="ARBA" id="ARBA00022475"/>
    </source>
</evidence>
<reference evidence="13" key="1">
    <citation type="submission" date="2017-09" db="EMBL/GenBank/DDBJ databases">
        <authorList>
            <person name="Varghese N."/>
            <person name="Submissions S."/>
        </authorList>
    </citation>
    <scope>NUCLEOTIDE SEQUENCE [LARGE SCALE GENOMIC DNA]</scope>
    <source>
        <strain evidence="13">C7</strain>
    </source>
</reference>
<keyword evidence="5" id="KW-0997">Cell inner membrane</keyword>
<evidence type="ECO:0000256" key="11">
    <source>
        <dbReference type="SAM" id="Phobius"/>
    </source>
</evidence>
<evidence type="ECO:0000313" key="13">
    <source>
        <dbReference type="Proteomes" id="UP000220034"/>
    </source>
</evidence>
<evidence type="ECO:0000256" key="8">
    <source>
        <dbReference type="ARBA" id="ARBA00022989"/>
    </source>
</evidence>
<dbReference type="GO" id="GO:0000287">
    <property type="term" value="F:magnesium ion binding"/>
    <property type="evidence" value="ECO:0007669"/>
    <property type="project" value="TreeGrafter"/>
</dbReference>
<dbReference type="PANTHER" id="PTHR46494:SF3">
    <property type="entry name" value="ZINC TRANSPORT PROTEIN ZNTB"/>
    <property type="match status" value="1"/>
</dbReference>
<keyword evidence="9" id="KW-0406">Ion transport</keyword>
<dbReference type="AlphaFoldDB" id="A0A2C9CTT8"/>
<sequence length="323" mass="36182">MTDFVLSSLILNGPDRGRSCARDEVDPLLDAETLLWAHLDADDDRTVAFLSRHLSHVDPVLHTALTAEDTRPRCAVSDDGALLLLRGVNLNEGAVPEDMISLRLWVDPRRVVSLRKRDLRAVADLQDLVRAGRGPDAPGAFLATLARLLTERMEPVLDELEDAVAAQEQAILDAPGPDLRREIAETRRRIIILRRYIAPQRDAMRALRDMDAPWLMAEDRRMLQETADRVMRHVEDLDMLRERAQVIRDELANVLSDRLNRNLYALAILSAVFLPLGFITGLLGVNVGGLPGVNTPWAFAVLCVSLVGMAVAIIWALRYRKWM</sequence>
<comment type="similarity">
    <text evidence="2">Belongs to the CorA metal ion transporter (MIT) (TC 1.A.35) family.</text>
</comment>
<dbReference type="SUPFAM" id="SSF144083">
    <property type="entry name" value="Magnesium transport protein CorA, transmembrane region"/>
    <property type="match status" value="1"/>
</dbReference>
<feature type="transmembrane region" description="Helical" evidence="11">
    <location>
        <begin position="297"/>
        <end position="317"/>
    </location>
</feature>
<evidence type="ECO:0000256" key="10">
    <source>
        <dbReference type="ARBA" id="ARBA00023136"/>
    </source>
</evidence>
<comment type="subcellular location">
    <subcellularLocation>
        <location evidence="1">Cell membrane</location>
        <topology evidence="1">Multi-pass membrane protein</topology>
    </subcellularLocation>
</comment>
<evidence type="ECO:0000256" key="9">
    <source>
        <dbReference type="ARBA" id="ARBA00023065"/>
    </source>
</evidence>
<dbReference type="InterPro" id="IPR002523">
    <property type="entry name" value="MgTranspt_CorA/ZnTranspt_ZntB"/>
</dbReference>
<evidence type="ECO:0000256" key="1">
    <source>
        <dbReference type="ARBA" id="ARBA00004651"/>
    </source>
</evidence>
<dbReference type="PANTHER" id="PTHR46494">
    <property type="entry name" value="CORA FAMILY METAL ION TRANSPORTER (EUROFUNG)"/>
    <property type="match status" value="1"/>
</dbReference>
<dbReference type="GO" id="GO:0050897">
    <property type="term" value="F:cobalt ion binding"/>
    <property type="evidence" value="ECO:0007669"/>
    <property type="project" value="TreeGrafter"/>
</dbReference>
<evidence type="ECO:0000256" key="3">
    <source>
        <dbReference type="ARBA" id="ARBA00022448"/>
    </source>
</evidence>
<dbReference type="SUPFAM" id="SSF143865">
    <property type="entry name" value="CorA soluble domain-like"/>
    <property type="match status" value="1"/>
</dbReference>
<keyword evidence="8 11" id="KW-1133">Transmembrane helix</keyword>
<keyword evidence="3" id="KW-0813">Transport</keyword>
<evidence type="ECO:0000256" key="7">
    <source>
        <dbReference type="ARBA" id="ARBA00022833"/>
    </source>
</evidence>
<accession>A0A2C9CTT8</accession>
<dbReference type="CDD" id="cd12833">
    <property type="entry name" value="ZntB-like_1"/>
    <property type="match status" value="1"/>
</dbReference>
<dbReference type="Pfam" id="PF01544">
    <property type="entry name" value="CorA"/>
    <property type="match status" value="1"/>
</dbReference>
<dbReference type="Gene3D" id="3.30.460.20">
    <property type="entry name" value="CorA soluble domain-like"/>
    <property type="match status" value="1"/>
</dbReference>
<dbReference type="RefSeq" id="WP_180955985.1">
    <property type="nucleotide sequence ID" value="NZ_OCTN01000005.1"/>
</dbReference>
<gene>
    <name evidence="12" type="ORF">SAMN06273572_10569</name>
</gene>
<dbReference type="InterPro" id="IPR045861">
    <property type="entry name" value="CorA_cytoplasmic_dom"/>
</dbReference>
<feature type="transmembrane region" description="Helical" evidence="11">
    <location>
        <begin position="263"/>
        <end position="285"/>
    </location>
</feature>
<dbReference type="EMBL" id="OCTN01000005">
    <property type="protein sequence ID" value="SOH94648.1"/>
    <property type="molecule type" value="Genomic_DNA"/>
</dbReference>
<keyword evidence="7" id="KW-0862">Zinc</keyword>
<organism evidence="12 13">
    <name type="scientific">Pontivivens marinum</name>
    <dbReference type="NCBI Taxonomy" id="1690039"/>
    <lineage>
        <taxon>Bacteria</taxon>
        <taxon>Pseudomonadati</taxon>
        <taxon>Pseudomonadota</taxon>
        <taxon>Alphaproteobacteria</taxon>
        <taxon>Rhodobacterales</taxon>
        <taxon>Paracoccaceae</taxon>
        <taxon>Pontivivens</taxon>
    </lineage>
</organism>
<dbReference type="GO" id="GO:0005886">
    <property type="term" value="C:plasma membrane"/>
    <property type="evidence" value="ECO:0007669"/>
    <property type="project" value="UniProtKB-SubCell"/>
</dbReference>
<dbReference type="GO" id="GO:0015087">
    <property type="term" value="F:cobalt ion transmembrane transporter activity"/>
    <property type="evidence" value="ECO:0007669"/>
    <property type="project" value="TreeGrafter"/>
</dbReference>
<evidence type="ECO:0000256" key="6">
    <source>
        <dbReference type="ARBA" id="ARBA00022692"/>
    </source>
</evidence>
<dbReference type="InterPro" id="IPR045863">
    <property type="entry name" value="CorA_TM1_TM2"/>
</dbReference>
<keyword evidence="6 11" id="KW-0812">Transmembrane</keyword>
<dbReference type="Gene3D" id="1.20.58.340">
    <property type="entry name" value="Magnesium transport protein CorA, transmembrane region"/>
    <property type="match status" value="2"/>
</dbReference>
<proteinExistence type="inferred from homology"/>
<dbReference type="Proteomes" id="UP000220034">
    <property type="component" value="Unassembled WGS sequence"/>
</dbReference>
<evidence type="ECO:0000256" key="5">
    <source>
        <dbReference type="ARBA" id="ARBA00022519"/>
    </source>
</evidence>
<name>A0A2C9CTT8_9RHOB</name>
<keyword evidence="10 11" id="KW-0472">Membrane</keyword>
<keyword evidence="4" id="KW-1003">Cell membrane</keyword>
<keyword evidence="13" id="KW-1185">Reference proteome</keyword>
<evidence type="ECO:0000256" key="2">
    <source>
        <dbReference type="ARBA" id="ARBA00009765"/>
    </source>
</evidence>